<gene>
    <name evidence="1" type="ORF">TNCV_3519641</name>
</gene>
<protein>
    <submittedName>
        <fullName evidence="1">Uncharacterized protein</fullName>
    </submittedName>
</protein>
<accession>A0A8X6SPN8</accession>
<evidence type="ECO:0000313" key="1">
    <source>
        <dbReference type="EMBL" id="GFY17609.1"/>
    </source>
</evidence>
<keyword evidence="2" id="KW-1185">Reference proteome</keyword>
<proteinExistence type="predicted"/>
<dbReference type="Proteomes" id="UP000887159">
    <property type="component" value="Unassembled WGS sequence"/>
</dbReference>
<sequence>MPSPLRYNGDSMGTWRNLSGRVKLVSFLVTNLAIGDHVGQFGTIWIILEISREIHQLQNLCCHWVFFELSARDINREDARRESESVWF</sequence>
<dbReference type="AlphaFoldDB" id="A0A8X6SPN8"/>
<name>A0A8X6SPN8_TRICX</name>
<organism evidence="1 2">
    <name type="scientific">Trichonephila clavipes</name>
    <name type="common">Golden silk orbweaver</name>
    <name type="synonym">Nephila clavipes</name>
    <dbReference type="NCBI Taxonomy" id="2585209"/>
    <lineage>
        <taxon>Eukaryota</taxon>
        <taxon>Metazoa</taxon>
        <taxon>Ecdysozoa</taxon>
        <taxon>Arthropoda</taxon>
        <taxon>Chelicerata</taxon>
        <taxon>Arachnida</taxon>
        <taxon>Araneae</taxon>
        <taxon>Araneomorphae</taxon>
        <taxon>Entelegynae</taxon>
        <taxon>Araneoidea</taxon>
        <taxon>Nephilidae</taxon>
        <taxon>Trichonephila</taxon>
    </lineage>
</organism>
<comment type="caution">
    <text evidence="1">The sequence shown here is derived from an EMBL/GenBank/DDBJ whole genome shotgun (WGS) entry which is preliminary data.</text>
</comment>
<evidence type="ECO:0000313" key="2">
    <source>
        <dbReference type="Proteomes" id="UP000887159"/>
    </source>
</evidence>
<dbReference type="EMBL" id="BMAU01021345">
    <property type="protein sequence ID" value="GFY17609.1"/>
    <property type="molecule type" value="Genomic_DNA"/>
</dbReference>
<reference evidence="1" key="1">
    <citation type="submission" date="2020-08" db="EMBL/GenBank/DDBJ databases">
        <title>Multicomponent nature underlies the extraordinary mechanical properties of spider dragline silk.</title>
        <authorList>
            <person name="Kono N."/>
            <person name="Nakamura H."/>
            <person name="Mori M."/>
            <person name="Yoshida Y."/>
            <person name="Ohtoshi R."/>
            <person name="Malay A.D."/>
            <person name="Moran D.A.P."/>
            <person name="Tomita M."/>
            <person name="Numata K."/>
            <person name="Arakawa K."/>
        </authorList>
    </citation>
    <scope>NUCLEOTIDE SEQUENCE</scope>
</reference>